<dbReference type="STRING" id="420778.A0A1S8B9D4"/>
<comment type="caution">
    <text evidence="3">The sequence shown here is derived from an EMBL/GenBank/DDBJ whole genome shotgun (WGS) entry which is preliminary data.</text>
</comment>
<feature type="domain" description="LysM" evidence="2">
    <location>
        <begin position="120"/>
        <end position="166"/>
    </location>
</feature>
<name>A0A1S8B9D4_9PEZI</name>
<dbReference type="PANTHER" id="PTHR33734">
    <property type="entry name" value="LYSM DOMAIN-CONTAINING GPI-ANCHORED PROTEIN 2"/>
    <property type="match status" value="1"/>
</dbReference>
<dbReference type="Pfam" id="PF01476">
    <property type="entry name" value="LysM"/>
    <property type="match status" value="3"/>
</dbReference>
<feature type="chain" id="PRO_5010574197" evidence="1">
    <location>
        <begin position="20"/>
        <end position="252"/>
    </location>
</feature>
<feature type="domain" description="LysM" evidence="2">
    <location>
        <begin position="177"/>
        <end position="221"/>
    </location>
</feature>
<dbReference type="Proteomes" id="UP000190776">
    <property type="component" value="Unassembled WGS sequence"/>
</dbReference>
<evidence type="ECO:0000313" key="4">
    <source>
        <dbReference type="Proteomes" id="UP000190776"/>
    </source>
</evidence>
<evidence type="ECO:0000256" key="1">
    <source>
        <dbReference type="SAM" id="SignalP"/>
    </source>
</evidence>
<sequence length="252" mass="26357">MLLAYILATAAAFLGSGAAAGLLPNTGVQLTARQLCNGTISLDTSTQQYVIQSGDTLTTIAEQFNRGICDIFYANNLTNPDLIVTGDTLVIPPQTCFLDDTTCLGPQTTPTATCIPGGPGFYIVQSGDTLSALSILFNITLDSIIQANSQNIPNPDLIEIGQVVNIPICPGTQCHISPYSIQPGDVFVDLAEKYLTSAGQILALNPGVDSNALEPGQVITLPSYCGVVPGLAGAEEQGNWTAPAYYLKRSSS</sequence>
<protein>
    <submittedName>
        <fullName evidence="3">Intracellular hyphae protein 1</fullName>
    </submittedName>
</protein>
<dbReference type="EMBL" id="MSZU01000106">
    <property type="protein sequence ID" value="OMP84095.1"/>
    <property type="molecule type" value="Genomic_DNA"/>
</dbReference>
<dbReference type="PANTHER" id="PTHR33734:SF22">
    <property type="entry name" value="MEMBRANE-BOUND LYTIC MUREIN TRANSGLYCOSYLASE D"/>
    <property type="match status" value="1"/>
</dbReference>
<reference evidence="3 4" key="1">
    <citation type="submission" date="2017-01" db="EMBL/GenBank/DDBJ databases">
        <title>Draft genome sequence of Diplodia seriata F98.1, a fungal species involved in grapevine trunk diseases.</title>
        <authorList>
            <person name="Robert-Siegwald G."/>
            <person name="Vallet J."/>
            <person name="Abou-Mansour E."/>
            <person name="Xu J."/>
            <person name="Rey P."/>
            <person name="Bertsch C."/>
            <person name="Rego C."/>
            <person name="Larignon P."/>
            <person name="Fontaine F."/>
            <person name="Lebrun M.-H."/>
        </authorList>
    </citation>
    <scope>NUCLEOTIDE SEQUENCE [LARGE SCALE GENOMIC DNA]</scope>
    <source>
        <strain evidence="3 4">F98.1</strain>
    </source>
</reference>
<feature type="signal peptide" evidence="1">
    <location>
        <begin position="1"/>
        <end position="19"/>
    </location>
</feature>
<dbReference type="PROSITE" id="PS51782">
    <property type="entry name" value="LYSM"/>
    <property type="match status" value="3"/>
</dbReference>
<dbReference type="GO" id="GO:0008932">
    <property type="term" value="F:lytic endotransglycosylase activity"/>
    <property type="evidence" value="ECO:0007669"/>
    <property type="project" value="TreeGrafter"/>
</dbReference>
<dbReference type="Gene3D" id="3.10.350.10">
    <property type="entry name" value="LysM domain"/>
    <property type="match status" value="3"/>
</dbReference>
<accession>A0A1S8B9D4</accession>
<evidence type="ECO:0000313" key="3">
    <source>
        <dbReference type="EMBL" id="OMP84095.1"/>
    </source>
</evidence>
<organism evidence="3 4">
    <name type="scientific">Diplodia seriata</name>
    <dbReference type="NCBI Taxonomy" id="420778"/>
    <lineage>
        <taxon>Eukaryota</taxon>
        <taxon>Fungi</taxon>
        <taxon>Dikarya</taxon>
        <taxon>Ascomycota</taxon>
        <taxon>Pezizomycotina</taxon>
        <taxon>Dothideomycetes</taxon>
        <taxon>Dothideomycetes incertae sedis</taxon>
        <taxon>Botryosphaeriales</taxon>
        <taxon>Botryosphaeriaceae</taxon>
        <taxon>Diplodia</taxon>
    </lineage>
</organism>
<dbReference type="OrthoDB" id="2107166at2759"/>
<feature type="domain" description="LysM" evidence="2">
    <location>
        <begin position="47"/>
        <end position="91"/>
    </location>
</feature>
<dbReference type="InterPro" id="IPR018392">
    <property type="entry name" value="LysM"/>
</dbReference>
<dbReference type="SMART" id="SM00257">
    <property type="entry name" value="LysM"/>
    <property type="match status" value="3"/>
</dbReference>
<dbReference type="AlphaFoldDB" id="A0A1S8B9D4"/>
<dbReference type="InterPro" id="IPR036779">
    <property type="entry name" value="LysM_dom_sf"/>
</dbReference>
<proteinExistence type="predicted"/>
<evidence type="ECO:0000259" key="2">
    <source>
        <dbReference type="PROSITE" id="PS51782"/>
    </source>
</evidence>
<gene>
    <name evidence="3" type="ORF">BK809_0001480</name>
</gene>
<dbReference type="CDD" id="cd00118">
    <property type="entry name" value="LysM"/>
    <property type="match status" value="3"/>
</dbReference>
<dbReference type="SUPFAM" id="SSF54106">
    <property type="entry name" value="LysM domain"/>
    <property type="match status" value="3"/>
</dbReference>
<keyword evidence="1" id="KW-0732">Signal</keyword>